<dbReference type="PROSITE" id="PS50287">
    <property type="entry name" value="SRCR_2"/>
    <property type="match status" value="2"/>
</dbReference>
<dbReference type="EMBL" id="JACVVK020000378">
    <property type="protein sequence ID" value="KAK7476342.1"/>
    <property type="molecule type" value="Genomic_DNA"/>
</dbReference>
<feature type="domain" description="CUB" evidence="9">
    <location>
        <begin position="377"/>
        <end position="446"/>
    </location>
</feature>
<feature type="disulfide bond" evidence="8">
    <location>
        <begin position="204"/>
        <end position="214"/>
    </location>
</feature>
<dbReference type="InterPro" id="IPR056619">
    <property type="entry name" value="C8-3_MUC4"/>
</dbReference>
<dbReference type="InterPro" id="IPR003886">
    <property type="entry name" value="NIDO_dom"/>
</dbReference>
<feature type="domain" description="CUB" evidence="9">
    <location>
        <begin position="469"/>
        <end position="589"/>
    </location>
</feature>
<evidence type="ECO:0000259" key="12">
    <source>
        <dbReference type="PROSITE" id="PS51233"/>
    </source>
</evidence>
<comment type="caution">
    <text evidence="8">Lacks conserved residue(s) required for the propagation of feature annotation.</text>
</comment>
<keyword evidence="5" id="KW-0472">Membrane</keyword>
<feature type="domain" description="CUB" evidence="9">
    <location>
        <begin position="603"/>
        <end position="681"/>
    </location>
</feature>
<feature type="domain" description="VWFD" evidence="12">
    <location>
        <begin position="1012"/>
        <end position="1210"/>
    </location>
</feature>
<dbReference type="PROSITE" id="PS01180">
    <property type="entry name" value="CUB"/>
    <property type="match status" value="4"/>
</dbReference>
<dbReference type="Proteomes" id="UP001519460">
    <property type="component" value="Unassembled WGS sequence"/>
</dbReference>
<dbReference type="InterPro" id="IPR001846">
    <property type="entry name" value="VWF_type-D"/>
</dbReference>
<proteinExistence type="predicted"/>
<feature type="domain" description="AMOP" evidence="11">
    <location>
        <begin position="855"/>
        <end position="1000"/>
    </location>
</feature>
<dbReference type="Gene3D" id="2.60.120.290">
    <property type="entry name" value="Spermadhesin, CUB domain"/>
    <property type="match status" value="4"/>
</dbReference>
<evidence type="ECO:0000256" key="6">
    <source>
        <dbReference type="ARBA" id="ARBA00023157"/>
    </source>
</evidence>
<comment type="caution">
    <text evidence="13">The sequence shown here is derived from an EMBL/GenBank/DDBJ whole genome shotgun (WGS) entry which is preliminary data.</text>
</comment>
<evidence type="ECO:0000256" key="4">
    <source>
        <dbReference type="ARBA" id="ARBA00022989"/>
    </source>
</evidence>
<dbReference type="SMART" id="SM00202">
    <property type="entry name" value="SR"/>
    <property type="match status" value="2"/>
</dbReference>
<dbReference type="InterPro" id="IPR036772">
    <property type="entry name" value="SRCR-like_dom_sf"/>
</dbReference>
<feature type="disulfide bond" evidence="8">
    <location>
        <begin position="83"/>
        <end position="93"/>
    </location>
</feature>
<dbReference type="Pfam" id="PF00094">
    <property type="entry name" value="VWD"/>
    <property type="match status" value="1"/>
</dbReference>
<dbReference type="SMART" id="SM00042">
    <property type="entry name" value="CUB"/>
    <property type="match status" value="3"/>
</dbReference>
<dbReference type="CDD" id="cd11304">
    <property type="entry name" value="Cadherin_repeat"/>
    <property type="match status" value="1"/>
</dbReference>
<dbReference type="SUPFAM" id="SSF56487">
    <property type="entry name" value="SRCR-like"/>
    <property type="match status" value="2"/>
</dbReference>
<dbReference type="CDD" id="cd00041">
    <property type="entry name" value="CUB"/>
    <property type="match status" value="3"/>
</dbReference>
<reference evidence="13 14" key="1">
    <citation type="journal article" date="2023" name="Sci. Data">
        <title>Genome assembly of the Korean intertidal mud-creeper Batillaria attramentaria.</title>
        <authorList>
            <person name="Patra A.K."/>
            <person name="Ho P.T."/>
            <person name="Jun S."/>
            <person name="Lee S.J."/>
            <person name="Kim Y."/>
            <person name="Won Y.J."/>
        </authorList>
    </citation>
    <scope>NUCLEOTIDE SEQUENCE [LARGE SCALE GENOMIC DNA]</scope>
    <source>
        <strain evidence="13">Wonlab-2016</strain>
    </source>
</reference>
<feature type="domain" description="SRCR" evidence="10">
    <location>
        <begin position="125"/>
        <end position="233"/>
    </location>
</feature>
<evidence type="ECO:0000256" key="3">
    <source>
        <dbReference type="ARBA" id="ARBA00022737"/>
    </source>
</evidence>
<dbReference type="PROSITE" id="PS51233">
    <property type="entry name" value="VWFD"/>
    <property type="match status" value="1"/>
</dbReference>
<feature type="disulfide bond" evidence="7">
    <location>
        <begin position="603"/>
        <end position="630"/>
    </location>
</feature>
<keyword evidence="14" id="KW-1185">Reference proteome</keyword>
<keyword evidence="2" id="KW-0812">Transmembrane</keyword>
<evidence type="ECO:0000259" key="10">
    <source>
        <dbReference type="PROSITE" id="PS50287"/>
    </source>
</evidence>
<evidence type="ECO:0000313" key="14">
    <source>
        <dbReference type="Proteomes" id="UP001519460"/>
    </source>
</evidence>
<dbReference type="InterPro" id="IPR000859">
    <property type="entry name" value="CUB_dom"/>
</dbReference>
<sequence>MYRLLPGDVRLRGPNPDEDYQGRAEIYHNGVWLSLCGNYPYVYNYIENAICGQLGYPAEGAMMYDGGSYGPAPGEMDRRQIRCNSGSTSLSDCSITVTDEETTNCNPADALGVSCDTNITVVKPIRLSGGTDMHAGRLELFMNGVWGTSYRGYSDSYMYHYINAHVACRELFGSRFGGSYLPRQTSSRFGLLTSGAIVRSYVKCEGDESSFLDCPYGSTNRYSHEDDYQVVVVDMFTEITERSCPRDFQTTTTTLMTQTANLTSNANIYQPGNPDPYPPNMDCTYFVQYRQEFTIQLNIYSFSLDDAENTNCLDFLTVYDGDSESSPVLGGPYCGDTTPSSLTSTKNVVLIKFHSDGISGTSRREFRVSVTGQEPVNSTRFSSTSGTIQSPGYPALYGNETDYEWYITTKPYGIVELTFSDFNSLSCATKLELTFIECHYDEVRLRRLSDSILLEMEAMASALSMRTTSSTEMWKQTFTGLSGSITSPEYPHPYPQSRDFALIINQHPGYFVQLNFTSFHLDTRTNGHCQDYVEVYDGSSATSIIGGPYCGSTLPPSLSSNETSMFIRFHTDSFINANSNGFTATYKAIKKGKRRKTELPFHCASQMMTASEGNFTSPGFPSQYPRDTYCIWTITVHPGYAIEATFDEFSVGRLSATECMDANVRVYDSYTVDADRVITTCRREPIRHTVNNVGVSLWGKKIGTNGIVSIGSHYSWPNLPRNRMAMCAYCAYIDNSDSVGGIFYHVYGEKESDAAAMRKATREVREFSQSPDFTATLALVVTWDRVKQGRYSDVNFQPDNEKGEATFQLALITDGVTSYALVYYLTGAMTWTYRGHWSYVIMGRKGIWIYKVGEVPVSPEQLCQQWFSRNIILKSDRSGGFAELPKCPCSVRDAWRKTSYMWTWSRTDVAAQVKCYRLNKASSYQFYPFGKECCYSFDETNQVTYQQLIMDPPYAGSAVAYNPAYYDQRQQYQREDRQGHEMCCLKSSHPHYCQLYYQLRPVGECRPNNPFRFSWLFGNSHILTFDERQSIFNGWGEYTLLALKTADLTFTLQGRMEPMELDDGKHANATVFTAFATEENVTRVYTALDPITKKSLIIYGDRQDYSRRFEEQGQDFVVEADHYTLHRDGDAIVTDFPSGISTRVTVQVKSLALTISMPEKYRGQTRGLLGNFNGIKNDEFVLPDGRILSDNMTDRQLHNNFGAVTNDNTVLRYGPREGPEDLSHPDFNPLFLDEVPPADKKSAEKVCGVANNACIYDYITTGDKNFAASTNQTNQQATQDNHQINNTLPEVTVPANVTVTPGQTVTITVNAKDPDPGDVATFGLLDNANGKLSINQQTGNLTINTSSLEPIEPQ</sequence>
<evidence type="ECO:0000259" key="11">
    <source>
        <dbReference type="PROSITE" id="PS50856"/>
    </source>
</evidence>
<dbReference type="SUPFAM" id="SSF49854">
    <property type="entry name" value="Spermadhesin, CUB domain"/>
    <property type="match status" value="4"/>
</dbReference>
<protein>
    <submittedName>
        <fullName evidence="13">Uncharacterized protein</fullName>
    </submittedName>
</protein>
<dbReference type="SMART" id="SM00539">
    <property type="entry name" value="NIDO"/>
    <property type="match status" value="1"/>
</dbReference>
<dbReference type="SMART" id="SM00216">
    <property type="entry name" value="VWD"/>
    <property type="match status" value="1"/>
</dbReference>
<evidence type="ECO:0000259" key="9">
    <source>
        <dbReference type="PROSITE" id="PS01180"/>
    </source>
</evidence>
<evidence type="ECO:0000256" key="2">
    <source>
        <dbReference type="ARBA" id="ARBA00022692"/>
    </source>
</evidence>
<name>A0ABD0JPE4_9CAEN</name>
<evidence type="ECO:0000256" key="8">
    <source>
        <dbReference type="PROSITE-ProRule" id="PRU00196"/>
    </source>
</evidence>
<dbReference type="Pfam" id="PF06119">
    <property type="entry name" value="NIDO"/>
    <property type="match status" value="1"/>
</dbReference>
<dbReference type="PANTHER" id="PTHR24251">
    <property type="entry name" value="OVOCHYMASE-RELATED"/>
    <property type="match status" value="1"/>
</dbReference>
<keyword evidence="6 8" id="KW-1015">Disulfide bond</keyword>
<evidence type="ECO:0000256" key="1">
    <source>
        <dbReference type="ARBA" id="ARBA00004370"/>
    </source>
</evidence>
<dbReference type="InterPro" id="IPR005533">
    <property type="entry name" value="AMOP_dom"/>
</dbReference>
<comment type="subcellular location">
    <subcellularLocation>
        <location evidence="1">Membrane</location>
    </subcellularLocation>
</comment>
<organism evidence="13 14">
    <name type="scientific">Batillaria attramentaria</name>
    <dbReference type="NCBI Taxonomy" id="370345"/>
    <lineage>
        <taxon>Eukaryota</taxon>
        <taxon>Metazoa</taxon>
        <taxon>Spiralia</taxon>
        <taxon>Lophotrochozoa</taxon>
        <taxon>Mollusca</taxon>
        <taxon>Gastropoda</taxon>
        <taxon>Caenogastropoda</taxon>
        <taxon>Sorbeoconcha</taxon>
        <taxon>Cerithioidea</taxon>
        <taxon>Batillariidae</taxon>
        <taxon>Batillaria</taxon>
    </lineage>
</organism>
<dbReference type="FunFam" id="2.60.120.290:FF:000005">
    <property type="entry name" value="Procollagen C-endopeptidase enhancer 1"/>
    <property type="match status" value="1"/>
</dbReference>
<dbReference type="InterPro" id="IPR035914">
    <property type="entry name" value="Sperma_CUB_dom_sf"/>
</dbReference>
<dbReference type="GO" id="GO:0016020">
    <property type="term" value="C:membrane"/>
    <property type="evidence" value="ECO:0007669"/>
    <property type="project" value="UniProtKB-SubCell"/>
</dbReference>
<dbReference type="Pfam" id="PF00530">
    <property type="entry name" value="SRCR"/>
    <property type="match status" value="2"/>
</dbReference>
<dbReference type="InterPro" id="IPR001190">
    <property type="entry name" value="SRCR"/>
</dbReference>
<evidence type="ECO:0000256" key="7">
    <source>
        <dbReference type="PROSITE-ProRule" id="PRU00059"/>
    </source>
</evidence>
<feature type="domain" description="SRCR" evidence="10">
    <location>
        <begin position="9"/>
        <end position="116"/>
    </location>
</feature>
<evidence type="ECO:0000256" key="5">
    <source>
        <dbReference type="ARBA" id="ARBA00023136"/>
    </source>
</evidence>
<accession>A0ABD0JPE4</accession>
<keyword evidence="4" id="KW-1133">Transmembrane helix</keyword>
<keyword evidence="3" id="KW-0677">Repeat</keyword>
<dbReference type="Gene3D" id="3.10.250.10">
    <property type="entry name" value="SRCR-like domain"/>
    <property type="match status" value="2"/>
</dbReference>
<dbReference type="PROSITE" id="PS50856">
    <property type="entry name" value="AMOP"/>
    <property type="match status" value="1"/>
</dbReference>
<dbReference type="Pfam" id="PF23263">
    <property type="entry name" value="C8-3_MUC4"/>
    <property type="match status" value="1"/>
</dbReference>
<feature type="domain" description="CUB" evidence="9">
    <location>
        <begin position="244"/>
        <end position="373"/>
    </location>
</feature>
<dbReference type="Pfam" id="PF00431">
    <property type="entry name" value="CUB"/>
    <property type="match status" value="4"/>
</dbReference>
<evidence type="ECO:0000313" key="13">
    <source>
        <dbReference type="EMBL" id="KAK7476342.1"/>
    </source>
</evidence>
<gene>
    <name evidence="13" type="ORF">BaRGS_00032401</name>
</gene>